<reference evidence="2 3" key="1">
    <citation type="submission" date="2013-02" db="EMBL/GenBank/DDBJ databases">
        <title>Draft Genome Sequence of Streptomyces afghaniensis, Which Produces Compounds of the Julimycin B-Complex.</title>
        <authorList>
            <person name="Gruening B.A."/>
            <person name="Praeg A."/>
            <person name="Erxleben A."/>
            <person name="Guenther S."/>
            <person name="Fiedler H.-P."/>
            <person name="Goodfellow M."/>
            <person name="Mueller M."/>
        </authorList>
    </citation>
    <scope>NUCLEOTIDE SEQUENCE [LARGE SCALE GENOMIC DNA]</scope>
    <source>
        <strain evidence="2 3">772</strain>
    </source>
</reference>
<gene>
    <name evidence="2" type="ORF">STAFG_6382</name>
</gene>
<dbReference type="AlphaFoldDB" id="S4MJ10"/>
<protein>
    <submittedName>
        <fullName evidence="2">Uncharacterized protein</fullName>
    </submittedName>
</protein>
<feature type="region of interest" description="Disordered" evidence="1">
    <location>
        <begin position="1"/>
        <end position="56"/>
    </location>
</feature>
<accession>S4MJ10</accession>
<organism evidence="2 3">
    <name type="scientific">Streptomyces afghaniensis 772</name>
    <dbReference type="NCBI Taxonomy" id="1283301"/>
    <lineage>
        <taxon>Bacteria</taxon>
        <taxon>Bacillati</taxon>
        <taxon>Actinomycetota</taxon>
        <taxon>Actinomycetes</taxon>
        <taxon>Kitasatosporales</taxon>
        <taxon>Streptomycetaceae</taxon>
        <taxon>Streptomyces</taxon>
    </lineage>
</organism>
<keyword evidence="3" id="KW-1185">Reference proteome</keyword>
<evidence type="ECO:0000313" key="3">
    <source>
        <dbReference type="Proteomes" id="UP000015001"/>
    </source>
</evidence>
<comment type="caution">
    <text evidence="2">The sequence shown here is derived from an EMBL/GenBank/DDBJ whole genome shotgun (WGS) entry which is preliminary data.</text>
</comment>
<dbReference type="PATRIC" id="fig|1283301.3.peg.6335"/>
<evidence type="ECO:0000256" key="1">
    <source>
        <dbReference type="SAM" id="MobiDB-lite"/>
    </source>
</evidence>
<name>S4MJ10_9ACTN</name>
<proteinExistence type="predicted"/>
<dbReference type="Proteomes" id="UP000015001">
    <property type="component" value="Unassembled WGS sequence"/>
</dbReference>
<dbReference type="HOGENOM" id="CLU_3012149_0_0_11"/>
<evidence type="ECO:0000313" key="2">
    <source>
        <dbReference type="EMBL" id="EPJ36566.1"/>
    </source>
</evidence>
<dbReference type="EMBL" id="AOPY01001556">
    <property type="protein sequence ID" value="EPJ36566.1"/>
    <property type="molecule type" value="Genomic_DNA"/>
</dbReference>
<sequence length="56" mass="5654">MLRSPSGYSAGHGRSTAHGRSGPPAREGGIPMSDHTPSQAEGDRDDTGSEDDGTGS</sequence>